<dbReference type="AlphaFoldDB" id="A0A3S5B284"/>
<accession>A0A3S5B284</accession>
<name>A0A3S5B284_9PLAT</name>
<reference evidence="1" key="1">
    <citation type="submission" date="2018-11" db="EMBL/GenBank/DDBJ databases">
        <authorList>
            <consortium name="Pathogen Informatics"/>
        </authorList>
    </citation>
    <scope>NUCLEOTIDE SEQUENCE</scope>
</reference>
<dbReference type="Proteomes" id="UP000784294">
    <property type="component" value="Unassembled WGS sequence"/>
</dbReference>
<feature type="non-terminal residue" evidence="1">
    <location>
        <position position="62"/>
    </location>
</feature>
<dbReference type="EMBL" id="CAAALY010284535">
    <property type="protein sequence ID" value="VEL43733.1"/>
    <property type="molecule type" value="Genomic_DNA"/>
</dbReference>
<gene>
    <name evidence="1" type="ORF">PXEA_LOCUS37173</name>
</gene>
<protein>
    <submittedName>
        <fullName evidence="1">Uncharacterized protein</fullName>
    </submittedName>
</protein>
<evidence type="ECO:0000313" key="2">
    <source>
        <dbReference type="Proteomes" id="UP000784294"/>
    </source>
</evidence>
<organism evidence="1 2">
    <name type="scientific">Protopolystoma xenopodis</name>
    <dbReference type="NCBI Taxonomy" id="117903"/>
    <lineage>
        <taxon>Eukaryota</taxon>
        <taxon>Metazoa</taxon>
        <taxon>Spiralia</taxon>
        <taxon>Lophotrochozoa</taxon>
        <taxon>Platyhelminthes</taxon>
        <taxon>Monogenea</taxon>
        <taxon>Polyopisthocotylea</taxon>
        <taxon>Polystomatidea</taxon>
        <taxon>Polystomatidae</taxon>
        <taxon>Protopolystoma</taxon>
    </lineage>
</organism>
<evidence type="ECO:0000313" key="1">
    <source>
        <dbReference type="EMBL" id="VEL43733.1"/>
    </source>
</evidence>
<comment type="caution">
    <text evidence="1">The sequence shown here is derived from an EMBL/GenBank/DDBJ whole genome shotgun (WGS) entry which is preliminary data.</text>
</comment>
<proteinExistence type="predicted"/>
<keyword evidence="2" id="KW-1185">Reference proteome</keyword>
<sequence length="62" mass="6695">MSVALMIKKKLLPRARRYTLTDSRPTDYATTLGMTILAVGLPHHACGFGVGPQPGLPFDPTN</sequence>